<protein>
    <submittedName>
        <fullName evidence="2">GCN5 family acetyltransferase</fullName>
    </submittedName>
    <submittedName>
        <fullName evidence="3">RimJ/RimL family protein N-acetyltransferase</fullName>
    </submittedName>
</protein>
<dbReference type="InterPro" id="IPR000182">
    <property type="entry name" value="GNAT_dom"/>
</dbReference>
<dbReference type="SUPFAM" id="SSF55729">
    <property type="entry name" value="Acyl-CoA N-acyltransferases (Nat)"/>
    <property type="match status" value="1"/>
</dbReference>
<reference evidence="2 4" key="1">
    <citation type="submission" date="2014-09" db="EMBL/GenBank/DDBJ databases">
        <title>Xanthomonadaceae 3.5X direct submission.</title>
        <authorList>
            <person name="Fang T."/>
            <person name="Wang H."/>
        </authorList>
    </citation>
    <scope>NUCLEOTIDE SEQUENCE [LARGE SCALE GENOMIC DNA]</scope>
    <source>
        <strain evidence="2 4">3.5X</strain>
    </source>
</reference>
<keyword evidence="2" id="KW-0808">Transferase</keyword>
<feature type="domain" description="N-acetyltransferase" evidence="1">
    <location>
        <begin position="12"/>
        <end position="174"/>
    </location>
</feature>
<dbReference type="RefSeq" id="WP_043100025.1">
    <property type="nucleotide sequence ID" value="NZ_JACHET010000001.1"/>
</dbReference>
<dbReference type="InterPro" id="IPR051531">
    <property type="entry name" value="N-acetyltransferase"/>
</dbReference>
<dbReference type="EMBL" id="JROI01000010">
    <property type="protein sequence ID" value="KGI77762.1"/>
    <property type="molecule type" value="Genomic_DNA"/>
</dbReference>
<dbReference type="InterPro" id="IPR016181">
    <property type="entry name" value="Acyl_CoA_acyltransferase"/>
</dbReference>
<dbReference type="Gene3D" id="3.40.630.30">
    <property type="match status" value="1"/>
</dbReference>
<keyword evidence="4" id="KW-1185">Reference proteome</keyword>
<evidence type="ECO:0000313" key="5">
    <source>
        <dbReference type="Proteomes" id="UP000560000"/>
    </source>
</evidence>
<name>A0A099CVV1_9GAMM</name>
<dbReference type="STRING" id="1543381.LF63_0104840"/>
<comment type="caution">
    <text evidence="2">The sequence shown here is derived from an EMBL/GenBank/DDBJ whole genome shotgun (WGS) entry which is preliminary data.</text>
</comment>
<gene>
    <name evidence="3" type="ORF">HNQ86_001264</name>
    <name evidence="2" type="ORF">LF63_0104840</name>
</gene>
<accession>A0A099CVV1</accession>
<dbReference type="AlphaFoldDB" id="A0A099CVV1"/>
<dbReference type="HOGENOM" id="CLU_013985_3_1_6"/>
<proteinExistence type="predicted"/>
<dbReference type="PANTHER" id="PTHR43792">
    <property type="entry name" value="GNAT FAMILY, PUTATIVE (AFU_ORTHOLOGUE AFUA_3G00765)-RELATED-RELATED"/>
    <property type="match status" value="1"/>
</dbReference>
<evidence type="ECO:0000313" key="3">
    <source>
        <dbReference type="EMBL" id="MBB6183919.1"/>
    </source>
</evidence>
<dbReference type="GO" id="GO:0016747">
    <property type="term" value="F:acyltransferase activity, transferring groups other than amino-acyl groups"/>
    <property type="evidence" value="ECO:0007669"/>
    <property type="project" value="InterPro"/>
</dbReference>
<dbReference type="PROSITE" id="PS51186">
    <property type="entry name" value="GNAT"/>
    <property type="match status" value="1"/>
</dbReference>
<reference evidence="3 5" key="2">
    <citation type="submission" date="2020-08" db="EMBL/GenBank/DDBJ databases">
        <title>Genomic Encyclopedia of Type Strains, Phase IV (KMG-IV): sequencing the most valuable type-strain genomes for metagenomic binning, comparative biology and taxonomic classification.</title>
        <authorList>
            <person name="Goeker M."/>
        </authorList>
    </citation>
    <scope>NUCLEOTIDE SEQUENCE [LARGE SCALE GENOMIC DNA]</scope>
    <source>
        <strain evidence="3 5">DSM 107085</strain>
    </source>
</reference>
<evidence type="ECO:0000313" key="4">
    <source>
        <dbReference type="Proteomes" id="UP000029708"/>
    </source>
</evidence>
<evidence type="ECO:0000259" key="1">
    <source>
        <dbReference type="PROSITE" id="PS51186"/>
    </source>
</evidence>
<organism evidence="2 4">
    <name type="scientific">Oleiagrimonas soli</name>
    <dbReference type="NCBI Taxonomy" id="1543381"/>
    <lineage>
        <taxon>Bacteria</taxon>
        <taxon>Pseudomonadati</taxon>
        <taxon>Pseudomonadota</taxon>
        <taxon>Gammaproteobacteria</taxon>
        <taxon>Lysobacterales</taxon>
        <taxon>Rhodanobacteraceae</taxon>
        <taxon>Oleiagrimonas</taxon>
    </lineage>
</organism>
<dbReference type="EMBL" id="JACHET010000001">
    <property type="protein sequence ID" value="MBB6183919.1"/>
    <property type="molecule type" value="Genomic_DNA"/>
</dbReference>
<dbReference type="Pfam" id="PF13302">
    <property type="entry name" value="Acetyltransf_3"/>
    <property type="match status" value="1"/>
</dbReference>
<sequence>MTDIPILETPRLRLTALAERHFDAYADMLADPESTRYVGSGVPLDRMNAWRSMAMLLGHWTLRGFGMWAVERREDDVFVGRVGLMFPEGWPSIELGWMLRPEHRGNGYATEAGHAALDYAWQRLHIPRVISLVRNGNEASDRVAKRLGGEFVESIDFHGSPTHVFAYYSPQRDAAESAK</sequence>
<dbReference type="Proteomes" id="UP000029708">
    <property type="component" value="Unassembled WGS sequence"/>
</dbReference>
<dbReference type="Proteomes" id="UP000560000">
    <property type="component" value="Unassembled WGS sequence"/>
</dbReference>
<evidence type="ECO:0000313" key="2">
    <source>
        <dbReference type="EMBL" id="KGI77762.1"/>
    </source>
</evidence>
<dbReference type="PANTHER" id="PTHR43792:SF1">
    <property type="entry name" value="N-ACETYLTRANSFERASE DOMAIN-CONTAINING PROTEIN"/>
    <property type="match status" value="1"/>
</dbReference>
<dbReference type="OrthoDB" id="9798081at2"/>